<feature type="compositionally biased region" description="Polar residues" evidence="5">
    <location>
        <begin position="825"/>
        <end position="834"/>
    </location>
</feature>
<feature type="region of interest" description="Disordered" evidence="5">
    <location>
        <begin position="302"/>
        <end position="354"/>
    </location>
</feature>
<feature type="region of interest" description="Disordered" evidence="5">
    <location>
        <begin position="245"/>
        <end position="272"/>
    </location>
</feature>
<dbReference type="SMART" id="SM00228">
    <property type="entry name" value="PDZ"/>
    <property type="match status" value="3"/>
</dbReference>
<feature type="compositionally biased region" description="Basic and acidic residues" evidence="5">
    <location>
        <begin position="253"/>
        <end position="262"/>
    </location>
</feature>
<dbReference type="EMBL" id="MU825404">
    <property type="protein sequence ID" value="KAJ7391773.1"/>
    <property type="molecule type" value="Genomic_DNA"/>
</dbReference>
<evidence type="ECO:0000256" key="3">
    <source>
        <dbReference type="ARBA" id="ARBA00022737"/>
    </source>
</evidence>
<dbReference type="GO" id="GO:0045197">
    <property type="term" value="P:establishment or maintenance of epithelial cell apical/basal polarity"/>
    <property type="evidence" value="ECO:0007669"/>
    <property type="project" value="TreeGrafter"/>
</dbReference>
<keyword evidence="2" id="KW-0132">Cell division</keyword>
<gene>
    <name evidence="7" type="primary">PARD3</name>
    <name evidence="7" type="ORF">OS493_016060</name>
</gene>
<feature type="compositionally biased region" description="Basic and acidic residues" evidence="5">
    <location>
        <begin position="187"/>
        <end position="201"/>
    </location>
</feature>
<evidence type="ECO:0000256" key="1">
    <source>
        <dbReference type="ARBA" id="ARBA00005358"/>
    </source>
</evidence>
<dbReference type="Proteomes" id="UP001163046">
    <property type="component" value="Unassembled WGS sequence"/>
</dbReference>
<dbReference type="GO" id="GO:0043296">
    <property type="term" value="C:apical junction complex"/>
    <property type="evidence" value="ECO:0007669"/>
    <property type="project" value="TreeGrafter"/>
</dbReference>
<dbReference type="PROSITE" id="PS50106">
    <property type="entry name" value="PDZ"/>
    <property type="match status" value="3"/>
</dbReference>
<dbReference type="GO" id="GO:0030010">
    <property type="term" value="P:establishment of cell polarity"/>
    <property type="evidence" value="ECO:0007669"/>
    <property type="project" value="TreeGrafter"/>
</dbReference>
<feature type="compositionally biased region" description="Polar residues" evidence="5">
    <location>
        <begin position="165"/>
        <end position="175"/>
    </location>
</feature>
<dbReference type="GO" id="GO:0051301">
    <property type="term" value="P:cell division"/>
    <property type="evidence" value="ECO:0007669"/>
    <property type="project" value="UniProtKB-KW"/>
</dbReference>
<feature type="compositionally biased region" description="Basic and acidic residues" evidence="5">
    <location>
        <begin position="325"/>
        <end position="346"/>
    </location>
</feature>
<feature type="compositionally biased region" description="Basic and acidic residues" evidence="5">
    <location>
        <begin position="111"/>
        <end position="124"/>
    </location>
</feature>
<feature type="compositionally biased region" description="Polar residues" evidence="5">
    <location>
        <begin position="313"/>
        <end position="322"/>
    </location>
</feature>
<dbReference type="Gene3D" id="3.10.20.90">
    <property type="entry name" value="Phosphatidylinositol 3-kinase Catalytic Subunit, Chain A, domain 1"/>
    <property type="match status" value="1"/>
</dbReference>
<feature type="compositionally biased region" description="Basic and acidic residues" evidence="5">
    <location>
        <begin position="1119"/>
        <end position="1146"/>
    </location>
</feature>
<comment type="caution">
    <text evidence="7">The sequence shown here is derived from an EMBL/GenBank/DDBJ whole genome shotgun (WGS) entry which is preliminary data.</text>
</comment>
<dbReference type="PANTHER" id="PTHR16484:SF17">
    <property type="entry name" value="BAZOOKA, ISOFORM B"/>
    <property type="match status" value="1"/>
</dbReference>
<organism evidence="7 8">
    <name type="scientific">Desmophyllum pertusum</name>
    <dbReference type="NCBI Taxonomy" id="174260"/>
    <lineage>
        <taxon>Eukaryota</taxon>
        <taxon>Metazoa</taxon>
        <taxon>Cnidaria</taxon>
        <taxon>Anthozoa</taxon>
        <taxon>Hexacorallia</taxon>
        <taxon>Scleractinia</taxon>
        <taxon>Caryophylliina</taxon>
        <taxon>Caryophylliidae</taxon>
        <taxon>Desmophyllum</taxon>
    </lineage>
</organism>
<dbReference type="GO" id="GO:0008104">
    <property type="term" value="P:intracellular protein localization"/>
    <property type="evidence" value="ECO:0007669"/>
    <property type="project" value="TreeGrafter"/>
</dbReference>
<feature type="domain" description="PDZ" evidence="6">
    <location>
        <begin position="357"/>
        <end position="429"/>
    </location>
</feature>
<feature type="compositionally biased region" description="Polar residues" evidence="5">
    <location>
        <begin position="1229"/>
        <end position="1239"/>
    </location>
</feature>
<dbReference type="SUPFAM" id="SSF50156">
    <property type="entry name" value="PDZ domain-like"/>
    <property type="match status" value="3"/>
</dbReference>
<feature type="compositionally biased region" description="Basic and acidic residues" evidence="5">
    <location>
        <begin position="1015"/>
        <end position="1026"/>
    </location>
</feature>
<dbReference type="Gene3D" id="2.30.42.10">
    <property type="match status" value="3"/>
</dbReference>
<dbReference type="GO" id="GO:0035091">
    <property type="term" value="F:phosphatidylinositol binding"/>
    <property type="evidence" value="ECO:0007669"/>
    <property type="project" value="TreeGrafter"/>
</dbReference>
<feature type="region of interest" description="Disordered" evidence="5">
    <location>
        <begin position="1335"/>
        <end position="1386"/>
    </location>
</feature>
<keyword evidence="3" id="KW-0677">Repeat</keyword>
<keyword evidence="8" id="KW-1185">Reference proteome</keyword>
<dbReference type="Pfam" id="PF00595">
    <property type="entry name" value="PDZ"/>
    <property type="match status" value="3"/>
</dbReference>
<sequence>MKVTVCFDAVRVIVPCGNGELTVCELIERAVSRYRKATNKPLDEFIQVHFLETSEDHGILDPDDILCDVVDDKDKLLAIFQEGSSQTLHRPAQNGGYGTSSSVGTASPDLSQHEDESSKFIEEPPLKPYMSINHKVENTNGEIKSVSRITKSPPPPVPPKPVRQISVNSSRTSYIESVPSEDSGISSHDDRFRISSDSSKSETIENVVVKPTIYRTGEATFVAIGTPVKAAVYNGHGHANVVDRRRFSSTSSDHADNEHSNSEMEEETFSLGRNSTRKSMFVDSPMLDRWAELQEERMFVGNNHQEQPVRIVTSPSQPSSNEPDFAVKYHHDDRHDDRHDDQHSESSESSGEPDMLMIELKRVNPLEPLGFTVAGYRTADSRELGLIVRNISPSGCAARDRRLQIADRVVEVNGWSLMDMPNERAEELFAAAIKAPVVNLGVSRSHSFVPGQSSDAPREEEIVQARPALENNQSQQQEQSQREILPLTPQSLVGSPSIPDSSFKKVNKRILIELMKGNDGLGFSITTRDNPAGGNTPIFVKSILPKGAAIVGGQLKGGDQIVEVNGQKMNGKSQAEAVNVLRSTRGLVTILVQREEVVQSPRAPAIEVNEDSMRHLREEGLQVLKYKIPLDVAGAAGLGVSVKGKSRAVTEQGRDSPQDKGIFVKSIIPGGAAAKDGRLCPDDQLLRVNSKSLVGLTNQSAMENLRLAMQSTRPNQAFIDVTIAREQDETVPPPGELLHSKSLEKLNAPDQERPIEAGSEEGPVEEPQRERGISETDGGILPHKERHPSYIEDQFNESITNKNLTPIRARNAVNRNDSYCVAVNKSQSPGSQFYSPFRQRPIHRPSPLAKGNDRAQPLAPSSLAMTSTPVEGRSPVPAVNIPAGRPTSTVAMPTPPLGSTEERPSGPGSPSHAPVKPPPPQPPPRWDSEADASAGANYGLPAGLQLRLKMPSDVQRAHEGGINTYNSPPNTPPPPAQFSSQSPTKEYPPSYDQAVARLGRSPHASVSSEPPTPSREQRRSWTEDNVPRPGRSPHPSVSSEPPTPSREQRRSWTEDNVPRPGRSPHPSVSSEPPTPSREQRKSWSEENAAETPIIAPPSPFSSEQEENPFLRDGFGRLSMSEKRGRAALDARQSEYFIKRDQEKSENNSEDDEVEEEQPEITTNHHPLRKADSDDKLRQAFEEDSKEERLPSPYGRMQKSRSTPQLKLVGLKNGKDKKKNQKSKSNDNLSFTSAVENANRSYPGDVQNGHARFGQSEDQEVPITMKSNADFTAVQQKLAVKKPFYKGISSVFKIGKTRRGDYNLSDNDGPAFKHTYNREALIDFPAEQRYRQLVNHYGQENPSERANTLPSRGRKKQEAREKALEEKRPPPQTMKVGRVTVTAPTRV</sequence>
<feature type="domain" description="PDZ" evidence="6">
    <location>
        <begin position="627"/>
        <end position="706"/>
    </location>
</feature>
<dbReference type="CDD" id="cd23058">
    <property type="entry name" value="PDZ2_Par3-like"/>
    <property type="match status" value="1"/>
</dbReference>
<name>A0A9X0A1K2_9CNID</name>
<feature type="domain" description="PDZ" evidence="6">
    <location>
        <begin position="511"/>
        <end position="596"/>
    </location>
</feature>
<comment type="similarity">
    <text evidence="1">Belongs to the PAR3 family.</text>
</comment>
<evidence type="ECO:0000256" key="5">
    <source>
        <dbReference type="SAM" id="MobiDB-lite"/>
    </source>
</evidence>
<evidence type="ECO:0000313" key="7">
    <source>
        <dbReference type="EMBL" id="KAJ7391773.1"/>
    </source>
</evidence>
<evidence type="ECO:0000313" key="8">
    <source>
        <dbReference type="Proteomes" id="UP001163046"/>
    </source>
</evidence>
<feature type="compositionally biased region" description="Basic and acidic residues" evidence="5">
    <location>
        <begin position="1046"/>
        <end position="1057"/>
    </location>
</feature>
<evidence type="ECO:0000259" key="6">
    <source>
        <dbReference type="PROSITE" id="PS50106"/>
    </source>
</evidence>
<feature type="region of interest" description="Disordered" evidence="5">
    <location>
        <begin position="87"/>
        <end position="124"/>
    </location>
</feature>
<dbReference type="GO" id="GO:0000226">
    <property type="term" value="P:microtubule cytoskeleton organization"/>
    <property type="evidence" value="ECO:0007669"/>
    <property type="project" value="TreeGrafter"/>
</dbReference>
<dbReference type="InterPro" id="IPR001478">
    <property type="entry name" value="PDZ"/>
</dbReference>
<feature type="compositionally biased region" description="Pro residues" evidence="5">
    <location>
        <begin position="152"/>
        <end position="161"/>
    </location>
</feature>
<dbReference type="GO" id="GO:0016324">
    <property type="term" value="C:apical plasma membrane"/>
    <property type="evidence" value="ECO:0007669"/>
    <property type="project" value="TreeGrafter"/>
</dbReference>
<feature type="compositionally biased region" description="Polar residues" evidence="5">
    <location>
        <begin position="99"/>
        <end position="110"/>
    </location>
</feature>
<dbReference type="InterPro" id="IPR052213">
    <property type="entry name" value="PAR3"/>
</dbReference>
<dbReference type="PANTHER" id="PTHR16484">
    <property type="entry name" value="PARTITIONING DEFECTIVE 3 RELATED"/>
    <property type="match status" value="1"/>
</dbReference>
<dbReference type="GO" id="GO:0007155">
    <property type="term" value="P:cell adhesion"/>
    <property type="evidence" value="ECO:0007669"/>
    <property type="project" value="TreeGrafter"/>
</dbReference>
<evidence type="ECO:0000256" key="2">
    <source>
        <dbReference type="ARBA" id="ARBA00022618"/>
    </source>
</evidence>
<feature type="compositionally biased region" description="Basic and acidic residues" evidence="5">
    <location>
        <begin position="1168"/>
        <end position="1189"/>
    </location>
</feature>
<dbReference type="GO" id="GO:0051660">
    <property type="term" value="P:establishment of centrosome localization"/>
    <property type="evidence" value="ECO:0007669"/>
    <property type="project" value="TreeGrafter"/>
</dbReference>
<dbReference type="OrthoDB" id="6264899at2759"/>
<feature type="compositionally biased region" description="Pro residues" evidence="5">
    <location>
        <begin position="915"/>
        <end position="925"/>
    </location>
</feature>
<feature type="region of interest" description="Disordered" evidence="5">
    <location>
        <begin position="825"/>
        <end position="1260"/>
    </location>
</feature>
<dbReference type="InterPro" id="IPR021922">
    <property type="entry name" value="Par3/HAL_N"/>
</dbReference>
<feature type="compositionally biased region" description="Acidic residues" evidence="5">
    <location>
        <begin position="1147"/>
        <end position="1158"/>
    </location>
</feature>
<feature type="region of interest" description="Disordered" evidence="5">
    <location>
        <begin position="146"/>
        <end position="201"/>
    </location>
</feature>
<accession>A0A9X0A1K2</accession>
<protein>
    <submittedName>
        <fullName evidence="7">Partitioning defective 3</fullName>
    </submittedName>
</protein>
<dbReference type="GO" id="GO:0005912">
    <property type="term" value="C:adherens junction"/>
    <property type="evidence" value="ECO:0007669"/>
    <property type="project" value="TreeGrafter"/>
</dbReference>
<feature type="region of interest" description="Disordered" evidence="5">
    <location>
        <begin position="728"/>
        <end position="783"/>
    </location>
</feature>
<feature type="compositionally biased region" description="Polar residues" evidence="5">
    <location>
        <begin position="1337"/>
        <end position="1349"/>
    </location>
</feature>
<reference evidence="7" key="1">
    <citation type="submission" date="2023-01" db="EMBL/GenBank/DDBJ databases">
        <title>Genome assembly of the deep-sea coral Lophelia pertusa.</title>
        <authorList>
            <person name="Herrera S."/>
            <person name="Cordes E."/>
        </authorList>
    </citation>
    <scope>NUCLEOTIDE SEQUENCE</scope>
    <source>
        <strain evidence="7">USNM1676648</strain>
        <tissue evidence="7">Polyp</tissue>
    </source>
</reference>
<dbReference type="GO" id="GO:0005938">
    <property type="term" value="C:cell cortex"/>
    <property type="evidence" value="ECO:0007669"/>
    <property type="project" value="TreeGrafter"/>
</dbReference>
<dbReference type="InterPro" id="IPR036034">
    <property type="entry name" value="PDZ_sf"/>
</dbReference>
<proteinExistence type="inferred from homology"/>
<evidence type="ECO:0000256" key="4">
    <source>
        <dbReference type="ARBA" id="ARBA00023306"/>
    </source>
</evidence>
<dbReference type="Pfam" id="PF12053">
    <property type="entry name" value="Par3_HAL_N_term"/>
    <property type="match status" value="1"/>
</dbReference>
<feature type="compositionally biased region" description="Basic and acidic residues" evidence="5">
    <location>
        <begin position="1355"/>
        <end position="1368"/>
    </location>
</feature>
<keyword evidence="4" id="KW-0131">Cell cycle</keyword>